<dbReference type="EMBL" id="AP019695">
    <property type="protein sequence ID" value="BBK21452.1"/>
    <property type="molecule type" value="Genomic_DNA"/>
</dbReference>
<organism evidence="2 3">
    <name type="scientific">Amedibacterium intestinale</name>
    <dbReference type="NCBI Taxonomy" id="2583452"/>
    <lineage>
        <taxon>Bacteria</taxon>
        <taxon>Bacillati</taxon>
        <taxon>Bacillota</taxon>
        <taxon>Erysipelotrichia</taxon>
        <taxon>Erysipelotrichales</taxon>
        <taxon>Erysipelotrichaceae</taxon>
        <taxon>Amedibacterium</taxon>
    </lineage>
</organism>
<dbReference type="AlphaFoldDB" id="A0A6N4TH81"/>
<evidence type="ECO:0000313" key="2">
    <source>
        <dbReference type="EMBL" id="BBK21452.1"/>
    </source>
</evidence>
<name>A0A6N4TH81_9FIRM</name>
<proteinExistence type="predicted"/>
<evidence type="ECO:0000259" key="1">
    <source>
        <dbReference type="Pfam" id="PF13338"/>
    </source>
</evidence>
<accession>A0A6N4TH81</accession>
<keyword evidence="3" id="KW-1185">Reference proteome</keyword>
<sequence length="135" mass="15951">MYLKNEFELYVKSENGILLYSDMISLGLGRYDIKKLEKDGTIEKVERGIYCHKDYTPDTMKIYQKMNKKMIYSNETALYLHDLVDRYPMVYTATTISGYHLRKKRKSEAVLCERRIVGYWKDGNERSMGKYAACL</sequence>
<dbReference type="RefSeq" id="WP_163051363.1">
    <property type="nucleotide sequence ID" value="NZ_AP019695.1"/>
</dbReference>
<reference evidence="3" key="1">
    <citation type="submission" date="2019-05" db="EMBL/GenBank/DDBJ databases">
        <title>Complete genome sequencing of Absiella argi strain JCM 30884.</title>
        <authorList>
            <person name="Sakamoto M."/>
            <person name="Murakami T."/>
            <person name="Mori H."/>
        </authorList>
    </citation>
    <scope>NUCLEOTIDE SEQUENCE [LARGE SCALE GENOMIC DNA]</scope>
    <source>
        <strain evidence="3">JCM 30884</strain>
    </source>
</reference>
<gene>
    <name evidence="2" type="ORF">Aargi30884_03550</name>
</gene>
<feature type="domain" description="AbiEi antitoxin N-terminal" evidence="1">
    <location>
        <begin position="14"/>
        <end position="51"/>
    </location>
</feature>
<evidence type="ECO:0000313" key="3">
    <source>
        <dbReference type="Proteomes" id="UP000464754"/>
    </source>
</evidence>
<dbReference type="KEGG" id="aarg:Aargi30884_03550"/>
<protein>
    <recommendedName>
        <fullName evidence="1">AbiEi antitoxin N-terminal domain-containing protein</fullName>
    </recommendedName>
</protein>
<dbReference type="InterPro" id="IPR025159">
    <property type="entry name" value="AbiEi_N"/>
</dbReference>
<dbReference type="Pfam" id="PF13338">
    <property type="entry name" value="AbiEi_4"/>
    <property type="match status" value="1"/>
</dbReference>
<dbReference type="Proteomes" id="UP000464754">
    <property type="component" value="Chromosome"/>
</dbReference>